<dbReference type="EMBL" id="JAPCHZ010000002">
    <property type="protein sequence ID" value="MCW4451599.1"/>
    <property type="molecule type" value="Genomic_DNA"/>
</dbReference>
<dbReference type="CDD" id="cd08071">
    <property type="entry name" value="MPN_DUF2466"/>
    <property type="match status" value="1"/>
</dbReference>
<keyword evidence="2" id="KW-0479">Metal-binding</keyword>
<dbReference type="InterPro" id="IPR037518">
    <property type="entry name" value="MPN"/>
</dbReference>
<organism evidence="7 8">
    <name type="scientific">Kaistella yananensis</name>
    <dbReference type="NCBI Taxonomy" id="2989820"/>
    <lineage>
        <taxon>Bacteria</taxon>
        <taxon>Pseudomonadati</taxon>
        <taxon>Bacteroidota</taxon>
        <taxon>Flavobacteriia</taxon>
        <taxon>Flavobacteriales</taxon>
        <taxon>Weeksellaceae</taxon>
        <taxon>Chryseobacterium group</taxon>
        <taxon>Kaistella</taxon>
    </lineage>
</organism>
<sequence>METTINEIQVSYTSKFLSPHPISTSNEAFRYAIKIWNRDTIDLFEEFKVLYLNKSNMVIGYYSLGKGGIDFCSVDVRLLLSVALTTNSTGFIIVHNHPSGKLMPSAADKKITKQIHDCCKIMNLVLLDHLIISSSGYFSFMDECMI</sequence>
<dbReference type="RefSeq" id="WP_265143783.1">
    <property type="nucleotide sequence ID" value="NZ_JAPCHZ010000002.1"/>
</dbReference>
<evidence type="ECO:0000256" key="1">
    <source>
        <dbReference type="ARBA" id="ARBA00022670"/>
    </source>
</evidence>
<feature type="domain" description="MPN" evidence="6">
    <location>
        <begin position="21"/>
        <end position="146"/>
    </location>
</feature>
<reference evidence="7 8" key="1">
    <citation type="submission" date="2022-10" db="EMBL/GenBank/DDBJ databases">
        <title>Kaistella sp. BT-6-1-3.</title>
        <authorList>
            <person name="Ai J."/>
            <person name="Deng Z."/>
        </authorList>
    </citation>
    <scope>NUCLEOTIDE SEQUENCE [LARGE SCALE GENOMIC DNA]</scope>
    <source>
        <strain evidence="7 8">BT6-1-3</strain>
    </source>
</reference>
<keyword evidence="8" id="KW-1185">Reference proteome</keyword>
<dbReference type="Proteomes" id="UP001209107">
    <property type="component" value="Unassembled WGS sequence"/>
</dbReference>
<name>A0ABT3JLG6_9FLAO</name>
<dbReference type="PANTHER" id="PTHR30471:SF3">
    <property type="entry name" value="UPF0758 PROTEIN YEES-RELATED"/>
    <property type="match status" value="1"/>
</dbReference>
<gene>
    <name evidence="7" type="ORF">OK344_05195</name>
</gene>
<comment type="caution">
    <text evidence="7">The sequence shown here is derived from an EMBL/GenBank/DDBJ whole genome shotgun (WGS) entry which is preliminary data.</text>
</comment>
<dbReference type="InterPro" id="IPR001405">
    <property type="entry name" value="UPF0758"/>
</dbReference>
<keyword evidence="1" id="KW-0645">Protease</keyword>
<proteinExistence type="predicted"/>
<evidence type="ECO:0000256" key="2">
    <source>
        <dbReference type="ARBA" id="ARBA00022723"/>
    </source>
</evidence>
<evidence type="ECO:0000259" key="6">
    <source>
        <dbReference type="PROSITE" id="PS50249"/>
    </source>
</evidence>
<keyword evidence="5" id="KW-0482">Metalloprotease</keyword>
<dbReference type="Pfam" id="PF04002">
    <property type="entry name" value="RadC"/>
    <property type="match status" value="1"/>
</dbReference>
<dbReference type="PROSITE" id="PS50249">
    <property type="entry name" value="MPN"/>
    <property type="match status" value="1"/>
</dbReference>
<dbReference type="InterPro" id="IPR020891">
    <property type="entry name" value="UPF0758_CS"/>
</dbReference>
<accession>A0ABT3JLG6</accession>
<evidence type="ECO:0000313" key="7">
    <source>
        <dbReference type="EMBL" id="MCW4451599.1"/>
    </source>
</evidence>
<dbReference type="PROSITE" id="PS01302">
    <property type="entry name" value="UPF0758"/>
    <property type="match status" value="1"/>
</dbReference>
<dbReference type="Gene3D" id="3.40.140.10">
    <property type="entry name" value="Cytidine Deaminase, domain 2"/>
    <property type="match status" value="1"/>
</dbReference>
<evidence type="ECO:0000256" key="5">
    <source>
        <dbReference type="ARBA" id="ARBA00023049"/>
    </source>
</evidence>
<dbReference type="PANTHER" id="PTHR30471">
    <property type="entry name" value="DNA REPAIR PROTEIN RADC"/>
    <property type="match status" value="1"/>
</dbReference>
<keyword evidence="3" id="KW-0378">Hydrolase</keyword>
<evidence type="ECO:0000256" key="3">
    <source>
        <dbReference type="ARBA" id="ARBA00022801"/>
    </source>
</evidence>
<protein>
    <submittedName>
        <fullName evidence="7">JAB domain-containing protein</fullName>
    </submittedName>
</protein>
<dbReference type="InterPro" id="IPR025657">
    <property type="entry name" value="RadC_JAB"/>
</dbReference>
<keyword evidence="4" id="KW-0862">Zinc</keyword>
<evidence type="ECO:0000313" key="8">
    <source>
        <dbReference type="Proteomes" id="UP001209107"/>
    </source>
</evidence>
<evidence type="ECO:0000256" key="4">
    <source>
        <dbReference type="ARBA" id="ARBA00022833"/>
    </source>
</evidence>